<dbReference type="EMBL" id="SMKZ01000007">
    <property type="protein sequence ID" value="TDE12568.1"/>
    <property type="molecule type" value="Genomic_DNA"/>
</dbReference>
<evidence type="ECO:0000256" key="5">
    <source>
        <dbReference type="ARBA" id="ARBA00023163"/>
    </source>
</evidence>
<evidence type="ECO:0000256" key="4">
    <source>
        <dbReference type="ARBA" id="ARBA00023125"/>
    </source>
</evidence>
<dbReference type="InterPro" id="IPR014284">
    <property type="entry name" value="RNA_pol_sigma-70_dom"/>
</dbReference>
<evidence type="ECO:0000259" key="7">
    <source>
        <dbReference type="Pfam" id="PF04542"/>
    </source>
</evidence>
<keyword evidence="3" id="KW-0731">Sigma factor</keyword>
<dbReference type="GO" id="GO:0006352">
    <property type="term" value="P:DNA-templated transcription initiation"/>
    <property type="evidence" value="ECO:0007669"/>
    <property type="project" value="InterPro"/>
</dbReference>
<evidence type="ECO:0000256" key="2">
    <source>
        <dbReference type="ARBA" id="ARBA00023015"/>
    </source>
</evidence>
<dbReference type="AlphaFoldDB" id="A0A4V2Z3K3"/>
<evidence type="ECO:0000256" key="6">
    <source>
        <dbReference type="SAM" id="MobiDB-lite"/>
    </source>
</evidence>
<dbReference type="GO" id="GO:0016987">
    <property type="term" value="F:sigma factor activity"/>
    <property type="evidence" value="ECO:0007669"/>
    <property type="project" value="UniProtKB-KW"/>
</dbReference>
<keyword evidence="2" id="KW-0805">Transcription regulation</keyword>
<feature type="domain" description="RNA polymerase sigma-70 region 2" evidence="7">
    <location>
        <begin position="30"/>
        <end position="95"/>
    </location>
</feature>
<dbReference type="InterPro" id="IPR013249">
    <property type="entry name" value="RNA_pol_sigma70_r4_t2"/>
</dbReference>
<comment type="caution">
    <text evidence="9">The sequence shown here is derived from an EMBL/GenBank/DDBJ whole genome shotgun (WGS) entry which is preliminary data.</text>
</comment>
<gene>
    <name evidence="9" type="primary">sigM</name>
    <name evidence="9" type="ORF">E1269_06925</name>
</gene>
<organism evidence="9 10">
    <name type="scientific">Jiangella asiatica</name>
    <dbReference type="NCBI Taxonomy" id="2530372"/>
    <lineage>
        <taxon>Bacteria</taxon>
        <taxon>Bacillati</taxon>
        <taxon>Actinomycetota</taxon>
        <taxon>Actinomycetes</taxon>
        <taxon>Jiangellales</taxon>
        <taxon>Jiangellaceae</taxon>
        <taxon>Jiangella</taxon>
    </lineage>
</organism>
<keyword evidence="5" id="KW-0804">Transcription</keyword>
<dbReference type="InterPro" id="IPR007627">
    <property type="entry name" value="RNA_pol_sigma70_r2"/>
</dbReference>
<dbReference type="InterPro" id="IPR013325">
    <property type="entry name" value="RNA_pol_sigma_r2"/>
</dbReference>
<feature type="region of interest" description="Disordered" evidence="6">
    <location>
        <begin position="192"/>
        <end position="237"/>
    </location>
</feature>
<dbReference type="OrthoDB" id="9780326at2"/>
<dbReference type="NCBIfam" id="NF007225">
    <property type="entry name" value="PRK09643.1"/>
    <property type="match status" value="1"/>
</dbReference>
<dbReference type="CDD" id="cd06171">
    <property type="entry name" value="Sigma70_r4"/>
    <property type="match status" value="1"/>
</dbReference>
<evidence type="ECO:0000313" key="10">
    <source>
        <dbReference type="Proteomes" id="UP000294739"/>
    </source>
</evidence>
<keyword evidence="4" id="KW-0238">DNA-binding</keyword>
<dbReference type="PANTHER" id="PTHR43133">
    <property type="entry name" value="RNA POLYMERASE ECF-TYPE SIGMA FACTO"/>
    <property type="match status" value="1"/>
</dbReference>
<accession>A0A4V2Z3K3</accession>
<comment type="similarity">
    <text evidence="1">Belongs to the sigma-70 factor family. ECF subfamily.</text>
</comment>
<dbReference type="SUPFAM" id="SSF88659">
    <property type="entry name" value="Sigma3 and sigma4 domains of RNA polymerase sigma factors"/>
    <property type="match status" value="1"/>
</dbReference>
<dbReference type="InterPro" id="IPR013324">
    <property type="entry name" value="RNA_pol_sigma_r3/r4-like"/>
</dbReference>
<evidence type="ECO:0000313" key="9">
    <source>
        <dbReference type="EMBL" id="TDE12568.1"/>
    </source>
</evidence>
<evidence type="ECO:0000256" key="1">
    <source>
        <dbReference type="ARBA" id="ARBA00010641"/>
    </source>
</evidence>
<name>A0A4V2Z3K3_9ACTN</name>
<dbReference type="InterPro" id="IPR039425">
    <property type="entry name" value="RNA_pol_sigma-70-like"/>
</dbReference>
<dbReference type="InterPro" id="IPR036388">
    <property type="entry name" value="WH-like_DNA-bd_sf"/>
</dbReference>
<feature type="domain" description="RNA polymerase sigma factor 70 region 4 type 2" evidence="8">
    <location>
        <begin position="131"/>
        <end position="183"/>
    </location>
</feature>
<dbReference type="GO" id="GO:0003677">
    <property type="term" value="F:DNA binding"/>
    <property type="evidence" value="ECO:0007669"/>
    <property type="project" value="UniProtKB-KW"/>
</dbReference>
<dbReference type="SUPFAM" id="SSF88946">
    <property type="entry name" value="Sigma2 domain of RNA polymerase sigma factors"/>
    <property type="match status" value="1"/>
</dbReference>
<reference evidence="9 10" key="1">
    <citation type="submission" date="2019-03" db="EMBL/GenBank/DDBJ databases">
        <title>Draft genome sequences of novel Actinobacteria.</title>
        <authorList>
            <person name="Sahin N."/>
            <person name="Ay H."/>
            <person name="Saygin H."/>
        </authorList>
    </citation>
    <scope>NUCLEOTIDE SEQUENCE [LARGE SCALE GENOMIC DNA]</scope>
    <source>
        <strain evidence="9 10">5K138</strain>
    </source>
</reference>
<sequence>MTQPQRGHGVTDEELLRRHVDGDPESFGELFTRHQDRLWAVALRTLGDPHDAADALQDAMINAFRRAGSFRSESAVTTWLHRIVVNACLDRVRHSAARPADPVAFDGTEIAGVTPVTEPASDPAEQTALRVDLEHALASLPDEQRVPLVLVDVEGFPVAEAAEMLGLPVGTVKSRCARARAKLVPLLAPGRLASGRSAPERAGPGRTGPDRLAPSGNQPAGGDVPSGTRPRPGGEQR</sequence>
<dbReference type="PANTHER" id="PTHR43133:SF50">
    <property type="entry name" value="ECF RNA POLYMERASE SIGMA FACTOR SIGM"/>
    <property type="match status" value="1"/>
</dbReference>
<dbReference type="Gene3D" id="1.10.10.10">
    <property type="entry name" value="Winged helix-like DNA-binding domain superfamily/Winged helix DNA-binding domain"/>
    <property type="match status" value="1"/>
</dbReference>
<dbReference type="Pfam" id="PF08281">
    <property type="entry name" value="Sigma70_r4_2"/>
    <property type="match status" value="1"/>
</dbReference>
<evidence type="ECO:0000259" key="8">
    <source>
        <dbReference type="Pfam" id="PF08281"/>
    </source>
</evidence>
<dbReference type="Proteomes" id="UP000294739">
    <property type="component" value="Unassembled WGS sequence"/>
</dbReference>
<evidence type="ECO:0000256" key="3">
    <source>
        <dbReference type="ARBA" id="ARBA00023082"/>
    </source>
</evidence>
<protein>
    <submittedName>
        <fullName evidence="9">RNA polymerase sigma factor SigM</fullName>
    </submittedName>
</protein>
<proteinExistence type="inferred from homology"/>
<dbReference type="InParanoid" id="A0A4V2Z3K3"/>
<keyword evidence="10" id="KW-1185">Reference proteome</keyword>
<dbReference type="Pfam" id="PF04542">
    <property type="entry name" value="Sigma70_r2"/>
    <property type="match status" value="1"/>
</dbReference>
<dbReference type="NCBIfam" id="TIGR02937">
    <property type="entry name" value="sigma70-ECF"/>
    <property type="match status" value="1"/>
</dbReference>
<dbReference type="Gene3D" id="1.10.1740.10">
    <property type="match status" value="1"/>
</dbReference>